<reference evidence="2" key="1">
    <citation type="journal article" date="2023" name="Mol. Phylogenet. Evol.">
        <title>Genome-scale phylogeny and comparative genomics of the fungal order Sordariales.</title>
        <authorList>
            <person name="Hensen N."/>
            <person name="Bonometti L."/>
            <person name="Westerberg I."/>
            <person name="Brannstrom I.O."/>
            <person name="Guillou S."/>
            <person name="Cros-Aarteil S."/>
            <person name="Calhoun S."/>
            <person name="Haridas S."/>
            <person name="Kuo A."/>
            <person name="Mondo S."/>
            <person name="Pangilinan J."/>
            <person name="Riley R."/>
            <person name="LaButti K."/>
            <person name="Andreopoulos B."/>
            <person name="Lipzen A."/>
            <person name="Chen C."/>
            <person name="Yan M."/>
            <person name="Daum C."/>
            <person name="Ng V."/>
            <person name="Clum A."/>
            <person name="Steindorff A."/>
            <person name="Ohm R.A."/>
            <person name="Martin F."/>
            <person name="Silar P."/>
            <person name="Natvig D.O."/>
            <person name="Lalanne C."/>
            <person name="Gautier V."/>
            <person name="Ament-Velasquez S.L."/>
            <person name="Kruys A."/>
            <person name="Hutchinson M.I."/>
            <person name="Powell A.J."/>
            <person name="Barry K."/>
            <person name="Miller A.N."/>
            <person name="Grigoriev I.V."/>
            <person name="Debuchy R."/>
            <person name="Gladieux P."/>
            <person name="Hiltunen Thoren M."/>
            <person name="Johannesson H."/>
        </authorList>
    </citation>
    <scope>NUCLEOTIDE SEQUENCE</scope>
    <source>
        <strain evidence="2">CBS 315.58</strain>
    </source>
</reference>
<sequence length="628" mass="70516">MASLGESVVDLHADLVNKYRQHAGAIERIWRTLNQPQRTACMKAELRMAKSFAIQARKCLQPWDQYATGLSNGPGDRAYIVEMMEKKNLRPTEQVMQTLKPAIDAGHCVPQNTGDLILLRQQYLLQSLNIMVEDVLEAGSKTRAQKAPAKSKKTNAAMSDAFSKLQIQDGKKKAKLQLSLGGLVAAAGDQKDVLDDHLGFLSTAPVVLTRAVNRFLFSRSELVPDEKGRRLPVHTDKYISGAVFEALHTAVQDVVVWDYLSRLLQLLEANTADKIYRAIILQEISNVCHYEYSRAQTMFKRTLQTDMGSKWFKRVSNAHDEAGNPRVTMKGKPEDLTATDPLLHYMLRLTHPDTTASKAAEWLTRLSALVDSHPDERTRINDKEGDALFNLAVVVGFIQDLSPVISMPSLSRKKGQMFVSRFNDLEAELNGLKDQVELREFAVPIDNLLEPGMAEGALQSFDKFIVGRCGTKMGFLYQGTLADCLEDLHKQYQEVKVKLEKKDEPTPLPSHPAQTKEERIEQRKQKEKTRGTPSSVYEITPHAPSPIPAAKPPAKPFKVSKTAGDVFATLFNSSEDRGTLLWLKWTMEVKRPLTLHRPHGSEVGRHLILAFAQRLKRVYGWNEDSFVV</sequence>
<feature type="compositionally biased region" description="Pro residues" evidence="1">
    <location>
        <begin position="543"/>
        <end position="555"/>
    </location>
</feature>
<keyword evidence="3" id="KW-1185">Reference proteome</keyword>
<name>A0AAN6XLS4_9PEZI</name>
<dbReference type="PANTHER" id="PTHR40788:SF1">
    <property type="entry name" value="IPA PROTEIN"/>
    <property type="match status" value="1"/>
</dbReference>
<evidence type="ECO:0000256" key="1">
    <source>
        <dbReference type="SAM" id="MobiDB-lite"/>
    </source>
</evidence>
<gene>
    <name evidence="2" type="ORF">QBC40DRAFT_337792</name>
</gene>
<protein>
    <submittedName>
        <fullName evidence="2">Ipa protein</fullName>
    </submittedName>
</protein>
<evidence type="ECO:0000313" key="3">
    <source>
        <dbReference type="Proteomes" id="UP001303160"/>
    </source>
</evidence>
<dbReference type="AlphaFoldDB" id="A0AAN6XLS4"/>
<proteinExistence type="predicted"/>
<reference evidence="2" key="2">
    <citation type="submission" date="2023-05" db="EMBL/GenBank/DDBJ databases">
        <authorList>
            <consortium name="Lawrence Berkeley National Laboratory"/>
            <person name="Steindorff A."/>
            <person name="Hensen N."/>
            <person name="Bonometti L."/>
            <person name="Westerberg I."/>
            <person name="Brannstrom I.O."/>
            <person name="Guillou S."/>
            <person name="Cros-Aarteil S."/>
            <person name="Calhoun S."/>
            <person name="Haridas S."/>
            <person name="Kuo A."/>
            <person name="Mondo S."/>
            <person name="Pangilinan J."/>
            <person name="Riley R."/>
            <person name="Labutti K."/>
            <person name="Andreopoulos B."/>
            <person name="Lipzen A."/>
            <person name="Chen C."/>
            <person name="Yanf M."/>
            <person name="Daum C."/>
            <person name="Ng V."/>
            <person name="Clum A."/>
            <person name="Ohm R."/>
            <person name="Martin F."/>
            <person name="Silar P."/>
            <person name="Natvig D."/>
            <person name="Lalanne C."/>
            <person name="Gautier V."/>
            <person name="Ament-Velasquez S.L."/>
            <person name="Kruys A."/>
            <person name="Hutchinson M.I."/>
            <person name="Powell A.J."/>
            <person name="Barry K."/>
            <person name="Miller A.N."/>
            <person name="Grigoriev I.V."/>
            <person name="Debuchy R."/>
            <person name="Gladieux P."/>
            <person name="Thoren M.H."/>
            <person name="Johannesson H."/>
        </authorList>
    </citation>
    <scope>NUCLEOTIDE SEQUENCE</scope>
    <source>
        <strain evidence="2">CBS 315.58</strain>
    </source>
</reference>
<evidence type="ECO:0000313" key="2">
    <source>
        <dbReference type="EMBL" id="KAK4203148.1"/>
    </source>
</evidence>
<dbReference type="Proteomes" id="UP001303160">
    <property type="component" value="Unassembled WGS sequence"/>
</dbReference>
<organism evidence="2 3">
    <name type="scientific">Triangularia verruculosa</name>
    <dbReference type="NCBI Taxonomy" id="2587418"/>
    <lineage>
        <taxon>Eukaryota</taxon>
        <taxon>Fungi</taxon>
        <taxon>Dikarya</taxon>
        <taxon>Ascomycota</taxon>
        <taxon>Pezizomycotina</taxon>
        <taxon>Sordariomycetes</taxon>
        <taxon>Sordariomycetidae</taxon>
        <taxon>Sordariales</taxon>
        <taxon>Podosporaceae</taxon>
        <taxon>Triangularia</taxon>
    </lineage>
</organism>
<dbReference type="EMBL" id="MU863891">
    <property type="protein sequence ID" value="KAK4203148.1"/>
    <property type="molecule type" value="Genomic_DNA"/>
</dbReference>
<dbReference type="PANTHER" id="PTHR40788">
    <property type="entry name" value="CLR5 DOMAIN-CONTAINING PROTEIN-RELATED"/>
    <property type="match status" value="1"/>
</dbReference>
<accession>A0AAN6XLS4</accession>
<comment type="caution">
    <text evidence="2">The sequence shown here is derived from an EMBL/GenBank/DDBJ whole genome shotgun (WGS) entry which is preliminary data.</text>
</comment>
<feature type="compositionally biased region" description="Basic and acidic residues" evidence="1">
    <location>
        <begin position="514"/>
        <end position="530"/>
    </location>
</feature>
<feature type="region of interest" description="Disordered" evidence="1">
    <location>
        <begin position="499"/>
        <end position="555"/>
    </location>
</feature>